<name>A0A1Y5Q0K0_9GAMM</name>
<evidence type="ECO:0000313" key="2">
    <source>
        <dbReference type="EMBL" id="SBV35808.1"/>
    </source>
</evidence>
<proteinExistence type="predicted"/>
<organism evidence="2">
    <name type="scientific">uncultured Stenotrophomonas sp</name>
    <dbReference type="NCBI Taxonomy" id="165438"/>
    <lineage>
        <taxon>Bacteria</taxon>
        <taxon>Pseudomonadati</taxon>
        <taxon>Pseudomonadota</taxon>
        <taxon>Gammaproteobacteria</taxon>
        <taxon>Lysobacterales</taxon>
        <taxon>Lysobacteraceae</taxon>
        <taxon>Stenotrophomonas</taxon>
        <taxon>environmental samples</taxon>
    </lineage>
</organism>
<evidence type="ECO:0000256" key="1">
    <source>
        <dbReference type="SAM" id="Phobius"/>
    </source>
</evidence>
<feature type="transmembrane region" description="Helical" evidence="1">
    <location>
        <begin position="32"/>
        <end position="51"/>
    </location>
</feature>
<keyword evidence="1" id="KW-0812">Transmembrane</keyword>
<keyword evidence="1" id="KW-1133">Transmembrane helix</keyword>
<sequence length="79" mass="8240">MVVSTWVSSTLAQLRNQVAALAGAAVVAAGHWLQWPALPCVLAGAGLCFGLRMMALRYGWHLPVALQSGGDGEPPGPMR</sequence>
<protein>
    <recommendedName>
        <fullName evidence="3">Transmembrane protein</fullName>
    </recommendedName>
</protein>
<dbReference type="EMBL" id="FLTS01000001">
    <property type="protein sequence ID" value="SBV35808.1"/>
    <property type="molecule type" value="Genomic_DNA"/>
</dbReference>
<dbReference type="AlphaFoldDB" id="A0A1Y5Q0K0"/>
<accession>A0A1Y5Q0K0</accession>
<gene>
    <name evidence="2" type="ORF">STPYR_10738</name>
</gene>
<evidence type="ECO:0008006" key="3">
    <source>
        <dbReference type="Google" id="ProtNLM"/>
    </source>
</evidence>
<keyword evidence="1" id="KW-0472">Membrane</keyword>
<reference evidence="2" key="1">
    <citation type="submission" date="2016-03" db="EMBL/GenBank/DDBJ databases">
        <authorList>
            <person name="Ploux O."/>
        </authorList>
    </citation>
    <scope>NUCLEOTIDE SEQUENCE</scope>
    <source>
        <strain evidence="2">UC10</strain>
    </source>
</reference>